<dbReference type="InterPro" id="IPR007641">
    <property type="entry name" value="RNA_pol_Rpb2_7"/>
</dbReference>
<dbReference type="PROSITE" id="PS01166">
    <property type="entry name" value="RNA_POL_BETA"/>
    <property type="match status" value="1"/>
</dbReference>
<accession>A0A6P6Y8P1</accession>
<evidence type="ECO:0000256" key="6">
    <source>
        <dbReference type="ARBA" id="ARBA00023163"/>
    </source>
</evidence>
<organism evidence="9 10">
    <name type="scientific">Dermatophagoides pteronyssinus</name>
    <name type="common">European house dust mite</name>
    <dbReference type="NCBI Taxonomy" id="6956"/>
    <lineage>
        <taxon>Eukaryota</taxon>
        <taxon>Metazoa</taxon>
        <taxon>Ecdysozoa</taxon>
        <taxon>Arthropoda</taxon>
        <taxon>Chelicerata</taxon>
        <taxon>Arachnida</taxon>
        <taxon>Acari</taxon>
        <taxon>Acariformes</taxon>
        <taxon>Sarcoptiformes</taxon>
        <taxon>Astigmata</taxon>
        <taxon>Psoroptidia</taxon>
        <taxon>Analgoidea</taxon>
        <taxon>Pyroglyphidae</taxon>
        <taxon>Dermatophagoidinae</taxon>
        <taxon>Dermatophagoides</taxon>
    </lineage>
</organism>
<gene>
    <name evidence="10" type="primary">LOC113795350</name>
</gene>
<dbReference type="FunFam" id="2.40.270.10:FF:000011">
    <property type="entry name" value="DNA-directed RNA polymerase subunit beta"/>
    <property type="match status" value="1"/>
</dbReference>
<evidence type="ECO:0000313" key="9">
    <source>
        <dbReference type="Proteomes" id="UP000515146"/>
    </source>
</evidence>
<dbReference type="Gene3D" id="2.40.270.10">
    <property type="entry name" value="DNA-directed RNA polymerase, subunit 2, domain 6"/>
    <property type="match status" value="1"/>
</dbReference>
<dbReference type="GO" id="GO:0003899">
    <property type="term" value="F:DNA-directed RNA polymerase activity"/>
    <property type="evidence" value="ECO:0007669"/>
    <property type="project" value="UniProtKB-EC"/>
</dbReference>
<keyword evidence="5" id="KW-0548">Nucleotidyltransferase</keyword>
<keyword evidence="9" id="KW-1185">Reference proteome</keyword>
<keyword evidence="6" id="KW-0804">Transcription</keyword>
<dbReference type="RefSeq" id="XP_027201346.1">
    <property type="nucleotide sequence ID" value="XM_027345545.1"/>
</dbReference>
<dbReference type="GO" id="GO:0003677">
    <property type="term" value="F:DNA binding"/>
    <property type="evidence" value="ECO:0007669"/>
    <property type="project" value="InterPro"/>
</dbReference>
<evidence type="ECO:0000256" key="1">
    <source>
        <dbReference type="ARBA" id="ARBA00006835"/>
    </source>
</evidence>
<dbReference type="OMA" id="RTSEMVC"/>
<dbReference type="Proteomes" id="UP000515146">
    <property type="component" value="Unplaced"/>
</dbReference>
<dbReference type="OrthoDB" id="10248617at2759"/>
<protein>
    <recommendedName>
        <fullName evidence="2">DNA-directed RNA polymerase</fullName>
        <ecNumber evidence="2">2.7.7.6</ecNumber>
    </recommendedName>
</protein>
<evidence type="ECO:0000313" key="10">
    <source>
        <dbReference type="RefSeq" id="XP_027201346.1"/>
    </source>
</evidence>
<dbReference type="AlphaFoldDB" id="A0A6P6Y8P1"/>
<evidence type="ECO:0000256" key="2">
    <source>
        <dbReference type="ARBA" id="ARBA00012418"/>
    </source>
</evidence>
<dbReference type="GO" id="GO:0006351">
    <property type="term" value="P:DNA-templated transcription"/>
    <property type="evidence" value="ECO:0007669"/>
    <property type="project" value="InterPro"/>
</dbReference>
<name>A0A6P6Y8P1_DERPT</name>
<keyword evidence="4" id="KW-0808">Transferase</keyword>
<dbReference type="InParanoid" id="A0A6P6Y8P1"/>
<sequence length="218" mass="24124">MRLLVTFRSTRTPVVGDKFASRAGQKGILSLLYDAEDMPFSESGIVPDILFNPHGFPSRMTVGMMIESMAGKVAALSGELQDGTPFRQRETPREADACSPVDYFGKELLSRGYSYYGKETLYSGVHGAPIECDIFTGVIYYQRLRHMVNDKYQCRNTGPIDALTHQPLKGRKRKGGTRVGEMERDSLLSHGASFTVQDRLLNCSDGTVMHVCAKCGVI</sequence>
<proteinExistence type="inferred from homology"/>
<dbReference type="InterPro" id="IPR037033">
    <property type="entry name" value="DNA-dir_RNAP_su2_hyb_sf"/>
</dbReference>
<dbReference type="KEGG" id="dpte:113795350"/>
<dbReference type="InterPro" id="IPR015712">
    <property type="entry name" value="DNA-dir_RNA_pol_su2"/>
</dbReference>
<comment type="similarity">
    <text evidence="1">Belongs to the RNA polymerase beta chain family.</text>
</comment>
<dbReference type="PANTHER" id="PTHR20856">
    <property type="entry name" value="DNA-DIRECTED RNA POLYMERASE I SUBUNIT 2"/>
    <property type="match status" value="1"/>
</dbReference>
<dbReference type="EC" id="2.7.7.6" evidence="2"/>
<feature type="domain" description="DNA-directed RNA polymerase subunit 2 hybrid-binding" evidence="7">
    <location>
        <begin position="4"/>
        <end position="173"/>
    </location>
</feature>
<dbReference type="Gene3D" id="3.90.1800.10">
    <property type="entry name" value="RNA polymerase alpha subunit dimerisation domain"/>
    <property type="match status" value="1"/>
</dbReference>
<feature type="non-terminal residue" evidence="10">
    <location>
        <position position="218"/>
    </location>
</feature>
<evidence type="ECO:0000256" key="4">
    <source>
        <dbReference type="ARBA" id="ARBA00022679"/>
    </source>
</evidence>
<dbReference type="GO" id="GO:0032549">
    <property type="term" value="F:ribonucleoside binding"/>
    <property type="evidence" value="ECO:0007669"/>
    <property type="project" value="InterPro"/>
</dbReference>
<dbReference type="InterPro" id="IPR007121">
    <property type="entry name" value="RNA_pol_bsu_CS"/>
</dbReference>
<evidence type="ECO:0000256" key="5">
    <source>
        <dbReference type="ARBA" id="ARBA00022695"/>
    </source>
</evidence>
<evidence type="ECO:0000259" key="8">
    <source>
        <dbReference type="Pfam" id="PF04560"/>
    </source>
</evidence>
<evidence type="ECO:0000259" key="7">
    <source>
        <dbReference type="Pfam" id="PF00562"/>
    </source>
</evidence>
<evidence type="ECO:0000256" key="3">
    <source>
        <dbReference type="ARBA" id="ARBA00022478"/>
    </source>
</evidence>
<dbReference type="InterPro" id="IPR007120">
    <property type="entry name" value="DNA-dir_RNAP_su2_dom"/>
</dbReference>
<dbReference type="GO" id="GO:0000428">
    <property type="term" value="C:DNA-directed RNA polymerase complex"/>
    <property type="evidence" value="ECO:0007669"/>
    <property type="project" value="UniProtKB-KW"/>
</dbReference>
<keyword evidence="3" id="KW-0240">DNA-directed RNA polymerase</keyword>
<feature type="domain" description="RNA polymerase Rpb2" evidence="8">
    <location>
        <begin position="175"/>
        <end position="217"/>
    </location>
</feature>
<dbReference type="Pfam" id="PF04560">
    <property type="entry name" value="RNA_pol_Rpb2_7"/>
    <property type="match status" value="1"/>
</dbReference>
<dbReference type="Pfam" id="PF00562">
    <property type="entry name" value="RNA_pol_Rpb2_6"/>
    <property type="match status" value="1"/>
</dbReference>
<dbReference type="SUPFAM" id="SSF64484">
    <property type="entry name" value="beta and beta-prime subunits of DNA dependent RNA-polymerase"/>
    <property type="match status" value="1"/>
</dbReference>
<reference evidence="10" key="1">
    <citation type="submission" date="2025-08" db="UniProtKB">
        <authorList>
            <consortium name="RefSeq"/>
        </authorList>
    </citation>
    <scope>IDENTIFICATION</scope>
    <source>
        <strain evidence="10">Airmid</strain>
    </source>
</reference>